<dbReference type="GO" id="GO:0005634">
    <property type="term" value="C:nucleus"/>
    <property type="evidence" value="ECO:0007669"/>
    <property type="project" value="TreeGrafter"/>
</dbReference>
<dbReference type="Pfam" id="PF09810">
    <property type="entry name" value="Exo5"/>
    <property type="match status" value="1"/>
</dbReference>
<accession>A0AA38FWI4</accession>
<dbReference type="PANTHER" id="PTHR14464:SF4">
    <property type="entry name" value="EXONUCLEASE V"/>
    <property type="match status" value="1"/>
</dbReference>
<comment type="caution">
    <text evidence="2">The sequence shown here is derived from an EMBL/GenBank/DDBJ whole genome shotgun (WGS) entry which is preliminary data.</text>
</comment>
<dbReference type="Proteomes" id="UP000824469">
    <property type="component" value="Unassembled WGS sequence"/>
</dbReference>
<reference evidence="2 3" key="1">
    <citation type="journal article" date="2021" name="Nat. Plants">
        <title>The Taxus genome provides insights into paclitaxel biosynthesis.</title>
        <authorList>
            <person name="Xiong X."/>
            <person name="Gou J."/>
            <person name="Liao Q."/>
            <person name="Li Y."/>
            <person name="Zhou Q."/>
            <person name="Bi G."/>
            <person name="Li C."/>
            <person name="Du R."/>
            <person name="Wang X."/>
            <person name="Sun T."/>
            <person name="Guo L."/>
            <person name="Liang H."/>
            <person name="Lu P."/>
            <person name="Wu Y."/>
            <person name="Zhang Z."/>
            <person name="Ro D.K."/>
            <person name="Shang Y."/>
            <person name="Huang S."/>
            <person name="Yan J."/>
        </authorList>
    </citation>
    <scope>NUCLEOTIDE SEQUENCE [LARGE SCALE GENOMIC DNA]</scope>
    <source>
        <strain evidence="2">Ta-2019</strain>
    </source>
</reference>
<dbReference type="OMA" id="HEPLLVX"/>
<evidence type="ECO:0000313" key="3">
    <source>
        <dbReference type="Proteomes" id="UP000824469"/>
    </source>
</evidence>
<sequence>IGLIEGIWIIGVIDEVRMCAQSGIERPLLVDTKTRSQAVLPSEPQKRNARLQLMCYKFLWDNIVTDDFPSSSFFQYFGLQPQRPLSKDIRKHIGDSGIGKNVRSLDDLIKFYMRTCKSLPSADKQLLL</sequence>
<name>A0AA38FWI4_TAXCH</name>
<organism evidence="2 3">
    <name type="scientific">Taxus chinensis</name>
    <name type="common">Chinese yew</name>
    <name type="synonym">Taxus wallichiana var. chinensis</name>
    <dbReference type="NCBI Taxonomy" id="29808"/>
    <lineage>
        <taxon>Eukaryota</taxon>
        <taxon>Viridiplantae</taxon>
        <taxon>Streptophyta</taxon>
        <taxon>Embryophyta</taxon>
        <taxon>Tracheophyta</taxon>
        <taxon>Spermatophyta</taxon>
        <taxon>Pinopsida</taxon>
        <taxon>Pinidae</taxon>
        <taxon>Conifers II</taxon>
        <taxon>Cupressales</taxon>
        <taxon>Taxaceae</taxon>
        <taxon>Taxus</taxon>
    </lineage>
</organism>
<dbReference type="GO" id="GO:0045145">
    <property type="term" value="F:single-stranded DNA 5'-3' DNA exonuclease activity"/>
    <property type="evidence" value="ECO:0007669"/>
    <property type="project" value="InterPro"/>
</dbReference>
<keyword evidence="3" id="KW-1185">Reference proteome</keyword>
<gene>
    <name evidence="2" type="ORF">KI387_026729</name>
</gene>
<evidence type="ECO:0000313" key="2">
    <source>
        <dbReference type="EMBL" id="KAH9311694.1"/>
    </source>
</evidence>
<proteinExistence type="inferred from homology"/>
<feature type="non-terminal residue" evidence="2">
    <location>
        <position position="128"/>
    </location>
</feature>
<comment type="similarity">
    <text evidence="1">Belongs to the EXO5 family.</text>
</comment>
<dbReference type="InterPro" id="IPR019190">
    <property type="entry name" value="EXOV"/>
</dbReference>
<dbReference type="EMBL" id="JAHRHJ020000006">
    <property type="protein sequence ID" value="KAH9311694.1"/>
    <property type="molecule type" value="Genomic_DNA"/>
</dbReference>
<feature type="non-terminal residue" evidence="2">
    <location>
        <position position="1"/>
    </location>
</feature>
<evidence type="ECO:0000256" key="1">
    <source>
        <dbReference type="ARBA" id="ARBA00009797"/>
    </source>
</evidence>
<protein>
    <submittedName>
        <fullName evidence="2">Uncharacterized protein</fullName>
    </submittedName>
</protein>
<dbReference type="AlphaFoldDB" id="A0AA38FWI4"/>
<dbReference type="GO" id="GO:0036297">
    <property type="term" value="P:interstrand cross-link repair"/>
    <property type="evidence" value="ECO:0007669"/>
    <property type="project" value="TreeGrafter"/>
</dbReference>
<dbReference type="PANTHER" id="PTHR14464">
    <property type="entry name" value="EXONUCLEASE V"/>
    <property type="match status" value="1"/>
</dbReference>